<dbReference type="InterPro" id="IPR016087">
    <property type="entry name" value="Chalcone_isomerase"/>
</dbReference>
<reference evidence="2 3" key="1">
    <citation type="submission" date="2024-10" db="EMBL/GenBank/DDBJ databases">
        <title>Updated reference genomes for cyclostephanoid diatoms.</title>
        <authorList>
            <person name="Roberts W.R."/>
            <person name="Alverson A.J."/>
        </authorList>
    </citation>
    <scope>NUCLEOTIDE SEQUENCE [LARGE SCALE GENOMIC DNA]</scope>
    <source>
        <strain evidence="2 3">AJA010-31</strain>
    </source>
</reference>
<evidence type="ECO:0000313" key="3">
    <source>
        <dbReference type="Proteomes" id="UP001530400"/>
    </source>
</evidence>
<dbReference type="AlphaFoldDB" id="A0ABD3PIR9"/>
<dbReference type="EMBL" id="JALLPJ020000603">
    <property type="protein sequence ID" value="KAL3787623.1"/>
    <property type="molecule type" value="Genomic_DNA"/>
</dbReference>
<evidence type="ECO:0000259" key="1">
    <source>
        <dbReference type="Pfam" id="PF16036"/>
    </source>
</evidence>
<sequence length="245" mass="26826">MMISRVLTRQTLRLSRQFSTCAIPTVASSRRTALTIAAITGAATCTYSWHNEKLAQCSAPLGSEAVMLSPKTEEATGILFPRLCNGMTLAGCGVRVKWGFVKVYAVGTYFDPLAMSMVKSQGEKELKTALLDPAYPRTIRIVMNRNLAIDKYTAAIIEALEPRMKGNDLESLDEFRKLNPPVDLVQGAEIEMTIRGDTLLYKNAVGGLGQIKSIVFTRAMCDVFYGEDAVSPTHLKDVLVGVKEL</sequence>
<dbReference type="SUPFAM" id="SSF54626">
    <property type="entry name" value="Chalcone isomerase"/>
    <property type="match status" value="1"/>
</dbReference>
<gene>
    <name evidence="2" type="ORF">ACHAWO_000743</name>
</gene>
<dbReference type="Gene3D" id="3.50.70.10">
    <property type="match status" value="1"/>
</dbReference>
<dbReference type="InterPro" id="IPR016088">
    <property type="entry name" value="Chalcone_isomerase_3-sand"/>
</dbReference>
<dbReference type="PANTHER" id="PTHR47698:SF2">
    <property type="entry name" value="FATTY-ACID-BINDING PROTEIN 3, CHLOROPLASTIC"/>
    <property type="match status" value="1"/>
</dbReference>
<keyword evidence="3" id="KW-1185">Reference proteome</keyword>
<dbReference type="InterPro" id="IPR036298">
    <property type="entry name" value="Chalcone_isomerase_sf"/>
</dbReference>
<evidence type="ECO:0000313" key="2">
    <source>
        <dbReference type="EMBL" id="KAL3787623.1"/>
    </source>
</evidence>
<feature type="domain" description="Chalcone isomerase" evidence="1">
    <location>
        <begin position="87"/>
        <end position="241"/>
    </location>
</feature>
<dbReference type="PANTHER" id="PTHR47698">
    <property type="entry name" value="FATTY-ACID-BINDING PROTEIN 3, CHLOROPLASTIC"/>
    <property type="match status" value="1"/>
</dbReference>
<dbReference type="Proteomes" id="UP001530400">
    <property type="component" value="Unassembled WGS sequence"/>
</dbReference>
<proteinExistence type="predicted"/>
<protein>
    <recommendedName>
        <fullName evidence="1">Chalcone isomerase domain-containing protein</fullName>
    </recommendedName>
</protein>
<comment type="caution">
    <text evidence="2">The sequence shown here is derived from an EMBL/GenBank/DDBJ whole genome shotgun (WGS) entry which is preliminary data.</text>
</comment>
<organism evidence="2 3">
    <name type="scientific">Cyclotella atomus</name>
    <dbReference type="NCBI Taxonomy" id="382360"/>
    <lineage>
        <taxon>Eukaryota</taxon>
        <taxon>Sar</taxon>
        <taxon>Stramenopiles</taxon>
        <taxon>Ochrophyta</taxon>
        <taxon>Bacillariophyta</taxon>
        <taxon>Coscinodiscophyceae</taxon>
        <taxon>Thalassiosirophycidae</taxon>
        <taxon>Stephanodiscales</taxon>
        <taxon>Stephanodiscaceae</taxon>
        <taxon>Cyclotella</taxon>
    </lineage>
</organism>
<name>A0ABD3PIR9_9STRA</name>
<accession>A0ABD3PIR9</accession>
<dbReference type="Pfam" id="PF16036">
    <property type="entry name" value="Chalcone_3"/>
    <property type="match status" value="1"/>
</dbReference>